<name>A0A8H7ULQ7_MORIS</name>
<protein>
    <submittedName>
        <fullName evidence="1">Uncharacterized protein</fullName>
    </submittedName>
</protein>
<gene>
    <name evidence="1" type="ORF">INT43_006435</name>
</gene>
<comment type="caution">
    <text evidence="1">The sequence shown here is derived from an EMBL/GenBank/DDBJ whole genome shotgun (WGS) entry which is preliminary data.</text>
</comment>
<dbReference type="EMBL" id="JAEPQZ010000003">
    <property type="protein sequence ID" value="KAG2183429.1"/>
    <property type="molecule type" value="Genomic_DNA"/>
</dbReference>
<organism evidence="1 2">
    <name type="scientific">Mortierella isabellina</name>
    <name type="common">Filamentous fungus</name>
    <name type="synonym">Umbelopsis isabellina</name>
    <dbReference type="NCBI Taxonomy" id="91625"/>
    <lineage>
        <taxon>Eukaryota</taxon>
        <taxon>Fungi</taxon>
        <taxon>Fungi incertae sedis</taxon>
        <taxon>Mucoromycota</taxon>
        <taxon>Mucoromycotina</taxon>
        <taxon>Umbelopsidomycetes</taxon>
        <taxon>Umbelopsidales</taxon>
        <taxon>Umbelopsidaceae</taxon>
        <taxon>Umbelopsis</taxon>
    </lineage>
</organism>
<dbReference type="Proteomes" id="UP000654370">
    <property type="component" value="Unassembled WGS sequence"/>
</dbReference>
<sequence length="89" mass="9857">MGPRKQMASSITDLNTLALSWKQELDLRGPCGRGATGRPPPSKLPCYGWPNSAWMGWASSVPEGPGNYSTPFYERLAEGSRFHCKKTVW</sequence>
<evidence type="ECO:0000313" key="2">
    <source>
        <dbReference type="Proteomes" id="UP000654370"/>
    </source>
</evidence>
<proteinExistence type="predicted"/>
<dbReference type="AlphaFoldDB" id="A0A8H7ULQ7"/>
<evidence type="ECO:0000313" key="1">
    <source>
        <dbReference type="EMBL" id="KAG2183429.1"/>
    </source>
</evidence>
<accession>A0A8H7ULQ7</accession>
<reference evidence="1" key="1">
    <citation type="submission" date="2020-12" db="EMBL/GenBank/DDBJ databases">
        <title>Metabolic potential, ecology and presence of endohyphal bacteria is reflected in genomic diversity of Mucoromycotina.</title>
        <authorList>
            <person name="Muszewska A."/>
            <person name="Okrasinska A."/>
            <person name="Steczkiewicz K."/>
            <person name="Drgas O."/>
            <person name="Orlowska M."/>
            <person name="Perlinska-Lenart U."/>
            <person name="Aleksandrzak-Piekarczyk T."/>
            <person name="Szatraj K."/>
            <person name="Zielenkiewicz U."/>
            <person name="Pilsyk S."/>
            <person name="Malc E."/>
            <person name="Mieczkowski P."/>
            <person name="Kruszewska J.S."/>
            <person name="Biernat P."/>
            <person name="Pawlowska J."/>
        </authorList>
    </citation>
    <scope>NUCLEOTIDE SEQUENCE</scope>
    <source>
        <strain evidence="1">WA0000067209</strain>
    </source>
</reference>
<keyword evidence="2" id="KW-1185">Reference proteome</keyword>